<evidence type="ECO:0000313" key="1">
    <source>
        <dbReference type="EMBL" id="ADX66971.1"/>
    </source>
</evidence>
<dbReference type="AlphaFoldDB" id="F0NXR4"/>
<accession>F0NXR4</accession>
<dbReference type="KEGG" id="wvi:Weevi_0249"/>
<keyword evidence="2" id="KW-1185">Reference proteome</keyword>
<dbReference type="Proteomes" id="UP000008641">
    <property type="component" value="Chromosome"/>
</dbReference>
<dbReference type="HOGENOM" id="CLU_1045648_0_0_10"/>
<protein>
    <submittedName>
        <fullName evidence="1">Uncharacterized protein</fullName>
    </submittedName>
</protein>
<name>F0NXR4_WEEVC</name>
<reference evidence="2" key="2">
    <citation type="journal article" date="2011" name="Stand. Genomic Sci.">
        <title>Complete genome sequence of Weeksella virosa type strain (9751T).</title>
        <authorList>
            <person name="Lang E."/>
            <person name="Teshima H."/>
            <person name="Lucas S."/>
            <person name="Lapidus A."/>
            <person name="Hammon N."/>
            <person name="Deshpande S."/>
            <person name="Nolan M."/>
            <person name="Cheng J."/>
            <person name="Pitluck S."/>
            <person name="Liolios K."/>
            <person name="Pagani I."/>
            <person name="Mikhailova N."/>
            <person name="Ivanova N."/>
            <person name="Mavromatis K."/>
            <person name="Pati A."/>
            <person name="Tapia R."/>
            <person name="Han C."/>
            <person name="Goodwin L."/>
            <person name="Chen A."/>
            <person name="Palaniappan K."/>
            <person name="Land M."/>
            <person name="Hauser L."/>
            <person name="Chang Y."/>
            <person name="Jeffries C."/>
            <person name="Brambilla E."/>
            <person name="Kopitz M."/>
            <person name="Rohde M."/>
            <person name="Goker M."/>
            <person name="Tindall B."/>
            <person name="Detter J."/>
            <person name="Woyke T."/>
            <person name="Bristow J."/>
            <person name="Eisen J."/>
            <person name="Markowitz V."/>
            <person name="Hugenholtz P."/>
            <person name="Klenk H."/>
            <person name="Kyrpides N."/>
        </authorList>
    </citation>
    <scope>NUCLEOTIDE SEQUENCE [LARGE SCALE GENOMIC DNA]</scope>
    <source>
        <strain evidence="2">ATCC 43766 / DSM 16922 / JCM 21250 / NBRC 16016 / NCTC 11634 / CL345/78</strain>
    </source>
</reference>
<evidence type="ECO:0000313" key="2">
    <source>
        <dbReference type="Proteomes" id="UP000008641"/>
    </source>
</evidence>
<reference evidence="1 2" key="1">
    <citation type="journal article" date="2011" name="Stand. Genomic Sci.">
        <title>Complete genome sequence of Weeksella virosa type strain (9751).</title>
        <authorList>
            <person name="Lang E."/>
            <person name="Teshima H."/>
            <person name="Lucas S."/>
            <person name="Lapidus A."/>
            <person name="Hammon N."/>
            <person name="Deshpande S."/>
            <person name="Nolan M."/>
            <person name="Cheng J.F."/>
            <person name="Pitluck S."/>
            <person name="Liolios K."/>
            <person name="Pagani I."/>
            <person name="Mikhailova N."/>
            <person name="Ivanova N."/>
            <person name="Mavromatis K."/>
            <person name="Pati A."/>
            <person name="Tapia R."/>
            <person name="Han C."/>
            <person name="Goodwin L."/>
            <person name="Chen A."/>
            <person name="Palaniappan K."/>
            <person name="Land M."/>
            <person name="Hauser L."/>
            <person name="Chang Y.J."/>
            <person name="Jeffries C.D."/>
            <person name="Brambilla E.M."/>
            <person name="Kopitz M."/>
            <person name="Rohde M."/>
            <person name="Goker M."/>
            <person name="Tindall B.J."/>
            <person name="Detter J.C."/>
            <person name="Woyke T."/>
            <person name="Bristow J."/>
            <person name="Eisen J.A."/>
            <person name="Markowitz V."/>
            <person name="Hugenholtz P."/>
            <person name="Klenk H.P."/>
            <person name="Kyrpides N.C."/>
        </authorList>
    </citation>
    <scope>NUCLEOTIDE SEQUENCE [LARGE SCALE GENOMIC DNA]</scope>
    <source>
        <strain evidence="2">ATCC 43766 / DSM 16922 / JCM 21250 / NBRC 16016 / NCTC 11634 / CL345/78</strain>
    </source>
</reference>
<dbReference type="RefSeq" id="WP_013597363.1">
    <property type="nucleotide sequence ID" value="NC_015144.1"/>
</dbReference>
<dbReference type="EMBL" id="CP002455">
    <property type="protein sequence ID" value="ADX66971.1"/>
    <property type="molecule type" value="Genomic_DNA"/>
</dbReference>
<proteinExistence type="predicted"/>
<gene>
    <name evidence="1" type="ordered locus">Weevi_0249</name>
</gene>
<organism evidence="1 2">
    <name type="scientific">Weeksella virosa (strain ATCC 43766 / DSM 16922 / JCM 21250 / CCUG 30538 / CDC 9751 / IAM 14551 / NBRC 16016 / NCTC 11634 / CL345/78)</name>
    <dbReference type="NCBI Taxonomy" id="865938"/>
    <lineage>
        <taxon>Bacteria</taxon>
        <taxon>Pseudomonadati</taxon>
        <taxon>Bacteroidota</taxon>
        <taxon>Flavobacteriia</taxon>
        <taxon>Flavobacteriales</taxon>
        <taxon>Weeksellaceae</taxon>
        <taxon>Weeksella</taxon>
    </lineage>
</organism>
<dbReference type="STRING" id="865938.Weevi_0249"/>
<dbReference type="OrthoDB" id="9812355at2"/>
<sequence>MAINWEINVQNPVLADGMSFRVRYKKLPDGKWVDFLPNPTTNKFIIKNLENGKHQAEIRTVCSNGSLSVPVYVESNCSNGGLDENPQGYFINIFWNDNHGVEDREYVNAYNHMVKYKTNIKTEEGGNIAIQTSLNGSDWATIDYLESTDGIFPISGVKPEKLYVRVLGSVNKGTEWIESNVLHIKPKDESYSCETYTFRNTNNIIKKCYCRGALIHCAEADTCDSAEIEIIETQKPLTVYWIDCQTGEQKSHTLKEFESITVNRRI</sequence>